<organism evidence="2 4">
    <name type="scientific">Perkinsus olseni</name>
    <name type="common">Perkinsus atlanticus</name>
    <dbReference type="NCBI Taxonomy" id="32597"/>
    <lineage>
        <taxon>Eukaryota</taxon>
        <taxon>Sar</taxon>
        <taxon>Alveolata</taxon>
        <taxon>Perkinsozoa</taxon>
        <taxon>Perkinsea</taxon>
        <taxon>Perkinsida</taxon>
        <taxon>Perkinsidae</taxon>
        <taxon>Perkinsus</taxon>
    </lineage>
</organism>
<dbReference type="AlphaFoldDB" id="A0A7J6KV93"/>
<evidence type="ECO:0000313" key="1">
    <source>
        <dbReference type="EMBL" id="KAF4649632.1"/>
    </source>
</evidence>
<protein>
    <submittedName>
        <fullName evidence="2">Uncharacterized protein</fullName>
    </submittedName>
</protein>
<dbReference type="Proteomes" id="UP000570595">
    <property type="component" value="Unassembled WGS sequence"/>
</dbReference>
<accession>A0A7J6KV93</accession>
<feature type="non-terminal residue" evidence="2">
    <location>
        <position position="101"/>
    </location>
</feature>
<gene>
    <name evidence="2" type="ORF">FOL46_000727</name>
    <name evidence="1" type="ORF">FOZ61_001122</name>
</gene>
<dbReference type="EMBL" id="JABAHT010001257">
    <property type="protein sequence ID" value="KAF4649632.1"/>
    <property type="molecule type" value="Genomic_DNA"/>
</dbReference>
<reference evidence="3 4" key="1">
    <citation type="submission" date="2020-04" db="EMBL/GenBank/DDBJ databases">
        <title>Perkinsus olseni comparative genomics.</title>
        <authorList>
            <person name="Bogema D.R."/>
        </authorList>
    </citation>
    <scope>NUCLEOTIDE SEQUENCE [LARGE SCALE GENOMIC DNA]</scope>
    <source>
        <strain evidence="1">ATCC PRA-179</strain>
        <strain evidence="2">ATCC PRA-31</strain>
    </source>
</reference>
<evidence type="ECO:0000313" key="2">
    <source>
        <dbReference type="EMBL" id="KAF4650794.1"/>
    </source>
</evidence>
<evidence type="ECO:0000313" key="4">
    <source>
        <dbReference type="Proteomes" id="UP000572268"/>
    </source>
</evidence>
<dbReference type="EMBL" id="JABANN010001171">
    <property type="protein sequence ID" value="KAF4650794.1"/>
    <property type="molecule type" value="Genomic_DNA"/>
</dbReference>
<proteinExistence type="predicted"/>
<sequence>MSVIRLIPAALPLIKALDSEMKKEHPSIAALDNLLKSLNGSMGWNRWVQPEAPVGRAPPPWDLSLLMKSRLVFGCPFDEPDVAAEVAGWTEASLYAGYLTN</sequence>
<evidence type="ECO:0000313" key="3">
    <source>
        <dbReference type="Proteomes" id="UP000570595"/>
    </source>
</evidence>
<dbReference type="Proteomes" id="UP000572268">
    <property type="component" value="Unassembled WGS sequence"/>
</dbReference>
<name>A0A7J6KV93_PEROL</name>
<comment type="caution">
    <text evidence="2">The sequence shown here is derived from an EMBL/GenBank/DDBJ whole genome shotgun (WGS) entry which is preliminary data.</text>
</comment>